<dbReference type="EMBL" id="FCNV02000014">
    <property type="protein sequence ID" value="SAL47221.1"/>
    <property type="molecule type" value="Genomic_DNA"/>
</dbReference>
<organism evidence="1 2">
    <name type="scientific">Caballeronia concitans</name>
    <dbReference type="NCBI Taxonomy" id="1777133"/>
    <lineage>
        <taxon>Bacteria</taxon>
        <taxon>Pseudomonadati</taxon>
        <taxon>Pseudomonadota</taxon>
        <taxon>Betaproteobacteria</taxon>
        <taxon>Burkholderiales</taxon>
        <taxon>Burkholderiaceae</taxon>
        <taxon>Caballeronia</taxon>
    </lineage>
</organism>
<evidence type="ECO:0000313" key="2">
    <source>
        <dbReference type="Proteomes" id="UP000198263"/>
    </source>
</evidence>
<proteinExistence type="predicted"/>
<dbReference type="Proteomes" id="UP000198263">
    <property type="component" value="Unassembled WGS sequence"/>
</dbReference>
<gene>
    <name evidence="1" type="ORF">AWB72_04942</name>
</gene>
<dbReference type="RefSeq" id="WP_040053497.1">
    <property type="nucleotide sequence ID" value="NZ_FCNV02000014.1"/>
</dbReference>
<dbReference type="AlphaFoldDB" id="A0A658R4C5"/>
<dbReference type="Pfam" id="PF11162">
    <property type="entry name" value="DUF2946"/>
    <property type="match status" value="1"/>
</dbReference>
<sequence>MRSRLIRMIGSFLGLLAILMVTLAPVVSHVLDTTRNGGGASAMHCAMPSMQHDHAQTSHAPLHDAPDACGYCSLFAHMPAVTTPPVLFAQIFEAVLLPRVTRFESVRLVEPLKAGQPRAPPLLLS</sequence>
<evidence type="ECO:0000313" key="1">
    <source>
        <dbReference type="EMBL" id="SAL47221.1"/>
    </source>
</evidence>
<accession>A0A658R4C5</accession>
<dbReference type="OrthoDB" id="8538365at2"/>
<name>A0A658R4C5_9BURK</name>
<reference evidence="1 2" key="1">
    <citation type="submission" date="2016-01" db="EMBL/GenBank/DDBJ databases">
        <authorList>
            <person name="Peeters C."/>
        </authorList>
    </citation>
    <scope>NUCLEOTIDE SEQUENCE [LARGE SCALE GENOMIC DNA]</scope>
    <source>
        <strain evidence="1">LMG 29315</strain>
    </source>
</reference>
<dbReference type="InterPro" id="IPR021333">
    <property type="entry name" value="DUF2946"/>
</dbReference>
<protein>
    <submittedName>
        <fullName evidence="1">MFS transporter</fullName>
    </submittedName>
</protein>
<keyword evidence="2" id="KW-1185">Reference proteome</keyword>
<comment type="caution">
    <text evidence="1">The sequence shown here is derived from an EMBL/GenBank/DDBJ whole genome shotgun (WGS) entry which is preliminary data.</text>
</comment>